<evidence type="ECO:0000313" key="2">
    <source>
        <dbReference type="EMBL" id="ACA45731.1"/>
    </source>
</evidence>
<dbReference type="SUPFAM" id="SSF53383">
    <property type="entry name" value="PLP-dependent transferases"/>
    <property type="match status" value="1"/>
</dbReference>
<dbReference type="PANTHER" id="PTHR30244:SF42">
    <property type="entry name" value="UDP-2-ACETAMIDO-2-DEOXY-3-OXO-D-GLUCURONATE AMINOTRANSFERASE"/>
    <property type="match status" value="1"/>
</dbReference>
<organism evidence="2 3">
    <name type="scientific">Clostridium botulinum (strain Okra / Type B1)</name>
    <dbReference type="NCBI Taxonomy" id="498213"/>
    <lineage>
        <taxon>Bacteria</taxon>
        <taxon>Bacillati</taxon>
        <taxon>Bacillota</taxon>
        <taxon>Clostridia</taxon>
        <taxon>Eubacteriales</taxon>
        <taxon>Clostridiaceae</taxon>
        <taxon>Clostridium</taxon>
    </lineage>
</organism>
<keyword evidence="1" id="KW-0663">Pyridoxal phosphate</keyword>
<dbReference type="InterPro" id="IPR015424">
    <property type="entry name" value="PyrdxlP-dep_Trfase"/>
</dbReference>
<dbReference type="KEGG" id="cbb:CLD_1855"/>
<dbReference type="AlphaFoldDB" id="B1IK47"/>
<dbReference type="Gene3D" id="3.90.1150.10">
    <property type="entry name" value="Aspartate Aminotransferase, domain 1"/>
    <property type="match status" value="1"/>
</dbReference>
<gene>
    <name evidence="2" type="ordered locus">CLD_1855</name>
</gene>
<dbReference type="PANTHER" id="PTHR30244">
    <property type="entry name" value="TRANSAMINASE"/>
    <property type="match status" value="1"/>
</dbReference>
<evidence type="ECO:0008006" key="4">
    <source>
        <dbReference type="Google" id="ProtNLM"/>
    </source>
</evidence>
<accession>B1IK47</accession>
<dbReference type="GO" id="GO:0030170">
    <property type="term" value="F:pyridoxal phosphate binding"/>
    <property type="evidence" value="ECO:0007669"/>
    <property type="project" value="TreeGrafter"/>
</dbReference>
<sequence length="350" mass="41654">MKPIGGELWFDEIIFNDAENNFQHLNAVFLNGGQSAIQFIIEDIDFKEDEHVLMPSYLCPTILYNFQRSNIKFIFYEVNEDLSIDLKDMENKINQYKVRTVYFIDYFGFYHNDNVIDYLRKIQKTGVILVEDAVQMLWFSKQEKFIGDYVFNSYRKFLPIDGSVVLCNKSMELGETKDRYYELIHEARTKKTAYVKSNIGSEEEFLKLFAEADEAYYQRRNASGMDSKSKKLLNKVKHQQIKQLRIDNYNYLHEKLTDLNDVKVMFNKELITDNVPLTLPIMIKNRNFVRKELRKHSIYCPVHWNIENEKWASVLDKSRKVSSSILSIPIDWRYDKKDMHYILEQLISII</sequence>
<dbReference type="InterPro" id="IPR015421">
    <property type="entry name" value="PyrdxlP-dep_Trfase_major"/>
</dbReference>
<evidence type="ECO:0000313" key="3">
    <source>
        <dbReference type="Proteomes" id="UP000008541"/>
    </source>
</evidence>
<dbReference type="EMBL" id="CP000939">
    <property type="protein sequence ID" value="ACA45731.1"/>
    <property type="molecule type" value="Genomic_DNA"/>
</dbReference>
<protein>
    <recommendedName>
        <fullName evidence="4">DegT/DnrJ/EryC1/StrS aminotransferase family protein</fullName>
    </recommendedName>
</protein>
<dbReference type="GO" id="GO:0000271">
    <property type="term" value="P:polysaccharide biosynthetic process"/>
    <property type="evidence" value="ECO:0007669"/>
    <property type="project" value="TreeGrafter"/>
</dbReference>
<comment type="similarity">
    <text evidence="1">Belongs to the DegT/DnrJ/EryC1 family.</text>
</comment>
<name>B1IK47_CLOBK</name>
<dbReference type="Gene3D" id="3.40.640.10">
    <property type="entry name" value="Type I PLP-dependent aspartate aminotransferase-like (Major domain)"/>
    <property type="match status" value="1"/>
</dbReference>
<proteinExistence type="inferred from homology"/>
<dbReference type="Pfam" id="PF01041">
    <property type="entry name" value="DegT_DnrJ_EryC1"/>
    <property type="match status" value="1"/>
</dbReference>
<dbReference type="InterPro" id="IPR015422">
    <property type="entry name" value="PyrdxlP-dep_Trfase_small"/>
</dbReference>
<reference evidence="2 3" key="1">
    <citation type="journal article" date="2007" name="PLoS ONE">
        <title>Analysis of the neurotoxin complex genes in Clostridium botulinum A1-A4 and B1 strains: BoNT/A3, /Ba4 and /B1 clusters are located within plasmids.</title>
        <authorList>
            <person name="Smith T.J."/>
            <person name="Hill K.K."/>
            <person name="Foley B.T."/>
            <person name="Detter J.C."/>
            <person name="Munk A.C."/>
            <person name="Bruce D.C."/>
            <person name="Doggett N.A."/>
            <person name="Smith L.A."/>
            <person name="Marks J.D."/>
            <person name="Xie G."/>
            <person name="Brettin T.S."/>
        </authorList>
    </citation>
    <scope>NUCLEOTIDE SEQUENCE [LARGE SCALE GENOMIC DNA]</scope>
    <source>
        <strain evidence="3">Okra / Type B1</strain>
    </source>
</reference>
<dbReference type="GO" id="GO:0008483">
    <property type="term" value="F:transaminase activity"/>
    <property type="evidence" value="ECO:0007669"/>
    <property type="project" value="TreeGrafter"/>
</dbReference>
<dbReference type="InterPro" id="IPR000653">
    <property type="entry name" value="DegT/StrS_aminotransferase"/>
</dbReference>
<dbReference type="HOGENOM" id="CLU_059313_1_0_9"/>
<evidence type="ECO:0000256" key="1">
    <source>
        <dbReference type="RuleBase" id="RU004508"/>
    </source>
</evidence>
<dbReference type="Proteomes" id="UP000008541">
    <property type="component" value="Chromosome"/>
</dbReference>